<feature type="transmembrane region" description="Helical" evidence="3">
    <location>
        <begin position="291"/>
        <end position="309"/>
    </location>
</feature>
<dbReference type="InterPro" id="IPR000700">
    <property type="entry name" value="PAS-assoc_C"/>
</dbReference>
<dbReference type="NCBIfam" id="TIGR00229">
    <property type="entry name" value="sensory_box"/>
    <property type="match status" value="1"/>
</dbReference>
<dbReference type="PROSITE" id="PS50887">
    <property type="entry name" value="GGDEF"/>
    <property type="match status" value="1"/>
</dbReference>
<dbReference type="EMBL" id="JAQQLF010000001">
    <property type="protein sequence ID" value="MDC7715712.1"/>
    <property type="molecule type" value="Genomic_DNA"/>
</dbReference>
<keyword evidence="3" id="KW-0472">Membrane</keyword>
<protein>
    <recommendedName>
        <fullName evidence="1">diguanylate cyclase</fullName>
        <ecNumber evidence="1">2.7.7.65</ecNumber>
    </recommendedName>
</protein>
<dbReference type="Gene3D" id="3.30.450.20">
    <property type="entry name" value="PAS domain"/>
    <property type="match status" value="3"/>
</dbReference>
<keyword evidence="8" id="KW-1185">Reference proteome</keyword>
<dbReference type="RefSeq" id="WP_272750209.1">
    <property type="nucleotide sequence ID" value="NZ_JAQQLF010000001.1"/>
</dbReference>
<proteinExistence type="predicted"/>
<evidence type="ECO:0000259" key="6">
    <source>
        <dbReference type="PROSITE" id="PS50887"/>
    </source>
</evidence>
<dbReference type="SUPFAM" id="SSF55785">
    <property type="entry name" value="PYP-like sensor domain (PAS domain)"/>
    <property type="match status" value="1"/>
</dbReference>
<dbReference type="EC" id="2.7.7.65" evidence="1"/>
<evidence type="ECO:0000313" key="7">
    <source>
        <dbReference type="EMBL" id="MDC7715712.1"/>
    </source>
</evidence>
<dbReference type="InterPro" id="IPR000160">
    <property type="entry name" value="GGDEF_dom"/>
</dbReference>
<sequence length="611" mass="68595">MPHVSHLASPSRFKALTYGALISLLLLLSGVAELWSSYQTTIAQGHAQARMESLLFSEWMRQDFREVELLQNMVAEQLQENDFQAKQPAAERTALESRLVRAMRGVPQAYDMILVDRNCQLVLSFKVSPGFDARERSYCKAMLSPSKEDRFVSERFKGASGDLVVMATQRVRGVDGRVIGLLGTVIRTSHFQQLIDRTLVGGYHDVMAFADTRMQLLARQPLISPMPVAPVNDPEALGMLQRGDVEASYEYTSRLDNRTRLHSMRKVERLPLLVTVGIDKETLLAPWRNKAWLMLGGWLICTLLLAWGVRRYQRNTELNDALATRSVAIDHAAEAIIIANGKGHVEYVNPAFVAMTGYDSEEIYGQHKLEDVLLAEHPQFKPVLQSTIMGGEIWRGELSSHNRAGQLYFETISVAPVMSAEGRLLRMVAIKHDVSDAKMLQADLIRLANTDELTSLYNRRQFMQRCTEEIARGQRWERPLSLAMLDLDHFKLLNDRYGHAFGDEVLRTFASCCQASVRIEDVCGRLGGEEFAILLPDTDRYTATQIMERVRQAVAELQLDNPQGGEPVHFTVSIGISELYPGDATATPMMARADAALYLAKQEGRNQVRAG</sequence>
<dbReference type="InterPro" id="IPR029787">
    <property type="entry name" value="Nucleotide_cyclase"/>
</dbReference>
<dbReference type="Pfam" id="PF13426">
    <property type="entry name" value="PAS_9"/>
    <property type="match status" value="1"/>
</dbReference>
<dbReference type="NCBIfam" id="TIGR00254">
    <property type="entry name" value="GGDEF"/>
    <property type="match status" value="1"/>
</dbReference>
<gene>
    <name evidence="7" type="ORF">PQU95_00570</name>
</gene>
<dbReference type="InterPro" id="IPR035965">
    <property type="entry name" value="PAS-like_dom_sf"/>
</dbReference>
<dbReference type="CDD" id="cd12914">
    <property type="entry name" value="PDC1_DGC_like"/>
    <property type="match status" value="1"/>
</dbReference>
<dbReference type="Gene3D" id="3.30.70.270">
    <property type="match status" value="1"/>
</dbReference>
<comment type="catalytic activity">
    <reaction evidence="2">
        <text>2 GTP = 3',3'-c-di-GMP + 2 diphosphate</text>
        <dbReference type="Rhea" id="RHEA:24898"/>
        <dbReference type="ChEBI" id="CHEBI:33019"/>
        <dbReference type="ChEBI" id="CHEBI:37565"/>
        <dbReference type="ChEBI" id="CHEBI:58805"/>
        <dbReference type="EC" id="2.7.7.65"/>
    </reaction>
</comment>
<dbReference type="SMART" id="SM00267">
    <property type="entry name" value="GGDEF"/>
    <property type="match status" value="1"/>
</dbReference>
<dbReference type="PROSITE" id="PS50112">
    <property type="entry name" value="PAS"/>
    <property type="match status" value="1"/>
</dbReference>
<dbReference type="SUPFAM" id="SSF55073">
    <property type="entry name" value="Nucleotide cyclase"/>
    <property type="match status" value="1"/>
</dbReference>
<dbReference type="PANTHER" id="PTHR45138:SF9">
    <property type="entry name" value="DIGUANYLATE CYCLASE DGCM-RELATED"/>
    <property type="match status" value="1"/>
</dbReference>
<keyword evidence="3" id="KW-1133">Transmembrane helix</keyword>
<dbReference type="InterPro" id="IPR050469">
    <property type="entry name" value="Diguanylate_Cyclase"/>
</dbReference>
<dbReference type="CDD" id="cd00130">
    <property type="entry name" value="PAS"/>
    <property type="match status" value="1"/>
</dbReference>
<dbReference type="InterPro" id="IPR000014">
    <property type="entry name" value="PAS"/>
</dbReference>
<accession>A0ABT5IT71</accession>
<dbReference type="Pfam" id="PF00990">
    <property type="entry name" value="GGDEF"/>
    <property type="match status" value="1"/>
</dbReference>
<dbReference type="CDD" id="cd01949">
    <property type="entry name" value="GGDEF"/>
    <property type="match status" value="1"/>
</dbReference>
<feature type="domain" description="PAS" evidence="4">
    <location>
        <begin position="328"/>
        <end position="376"/>
    </location>
</feature>
<feature type="domain" description="PAC" evidence="5">
    <location>
        <begin position="394"/>
        <end position="446"/>
    </location>
</feature>
<dbReference type="SMART" id="SM00091">
    <property type="entry name" value="PAS"/>
    <property type="match status" value="1"/>
</dbReference>
<feature type="domain" description="GGDEF" evidence="6">
    <location>
        <begin position="478"/>
        <end position="611"/>
    </location>
</feature>
<reference evidence="7 8" key="1">
    <citation type="submission" date="2023-01" db="EMBL/GenBank/DDBJ databases">
        <title>Novel species of the genus Vogesella isolated from rivers.</title>
        <authorList>
            <person name="Lu H."/>
        </authorList>
    </citation>
    <scope>NUCLEOTIDE SEQUENCE [LARGE SCALE GENOMIC DNA]</scope>
    <source>
        <strain evidence="7 8">DC21W</strain>
    </source>
</reference>
<comment type="caution">
    <text evidence="7">The sequence shown here is derived from an EMBL/GenBank/DDBJ whole genome shotgun (WGS) entry which is preliminary data.</text>
</comment>
<evidence type="ECO:0000313" key="8">
    <source>
        <dbReference type="Proteomes" id="UP001219956"/>
    </source>
</evidence>
<dbReference type="Proteomes" id="UP001219956">
    <property type="component" value="Unassembled WGS sequence"/>
</dbReference>
<dbReference type="GO" id="GO:0052621">
    <property type="term" value="F:diguanylate cyclase activity"/>
    <property type="evidence" value="ECO:0007669"/>
    <property type="project" value="UniProtKB-EC"/>
</dbReference>
<dbReference type="PANTHER" id="PTHR45138">
    <property type="entry name" value="REGULATORY COMPONENTS OF SENSORY TRANSDUCTION SYSTEM"/>
    <property type="match status" value="1"/>
</dbReference>
<keyword evidence="7" id="KW-0548">Nucleotidyltransferase</keyword>
<keyword evidence="3" id="KW-0812">Transmembrane</keyword>
<evidence type="ECO:0000256" key="2">
    <source>
        <dbReference type="ARBA" id="ARBA00034247"/>
    </source>
</evidence>
<dbReference type="CDD" id="cd12915">
    <property type="entry name" value="PDC2_DGC_like"/>
    <property type="match status" value="1"/>
</dbReference>
<evidence type="ECO:0000259" key="5">
    <source>
        <dbReference type="PROSITE" id="PS50113"/>
    </source>
</evidence>
<evidence type="ECO:0000256" key="3">
    <source>
        <dbReference type="SAM" id="Phobius"/>
    </source>
</evidence>
<evidence type="ECO:0000256" key="1">
    <source>
        <dbReference type="ARBA" id="ARBA00012528"/>
    </source>
</evidence>
<evidence type="ECO:0000259" key="4">
    <source>
        <dbReference type="PROSITE" id="PS50112"/>
    </source>
</evidence>
<dbReference type="InterPro" id="IPR043128">
    <property type="entry name" value="Rev_trsase/Diguanyl_cyclase"/>
</dbReference>
<name>A0ABT5IT71_9NEIS</name>
<organism evidence="7 8">
    <name type="scientific">Vogesella aquatica</name>
    <dbReference type="NCBI Taxonomy" id="2984206"/>
    <lineage>
        <taxon>Bacteria</taxon>
        <taxon>Pseudomonadati</taxon>
        <taxon>Pseudomonadota</taxon>
        <taxon>Betaproteobacteria</taxon>
        <taxon>Neisseriales</taxon>
        <taxon>Chromobacteriaceae</taxon>
        <taxon>Vogesella</taxon>
    </lineage>
</organism>
<keyword evidence="7" id="KW-0808">Transferase</keyword>
<dbReference type="PROSITE" id="PS50113">
    <property type="entry name" value="PAC"/>
    <property type="match status" value="1"/>
</dbReference>